<evidence type="ECO:0000313" key="3">
    <source>
        <dbReference type="Proteomes" id="UP000316270"/>
    </source>
</evidence>
<dbReference type="STRING" id="50376.A0A517LJD5"/>
<dbReference type="Gene3D" id="3.30.710.10">
    <property type="entry name" value="Potassium Channel Kv1.1, Chain A"/>
    <property type="match status" value="1"/>
</dbReference>
<dbReference type="EMBL" id="CP042197">
    <property type="protein sequence ID" value="QDS75676.1"/>
    <property type="molecule type" value="Genomic_DNA"/>
</dbReference>
<reference evidence="2 3" key="1">
    <citation type="submission" date="2019-07" db="EMBL/GenBank/DDBJ databases">
        <title>Finished genome of Venturia effusa.</title>
        <authorList>
            <person name="Young C.A."/>
            <person name="Cox M.P."/>
            <person name="Ganley A.R.D."/>
            <person name="David W.J."/>
        </authorList>
    </citation>
    <scope>NUCLEOTIDE SEQUENCE [LARGE SCALE GENOMIC DNA]</scope>
    <source>
        <strain evidence="3">albino</strain>
    </source>
</reference>
<dbReference type="SUPFAM" id="SSF54695">
    <property type="entry name" value="POZ domain"/>
    <property type="match status" value="1"/>
</dbReference>
<name>A0A517LJD5_9PEZI</name>
<dbReference type="AlphaFoldDB" id="A0A517LJD5"/>
<keyword evidence="3" id="KW-1185">Reference proteome</keyword>
<gene>
    <name evidence="2" type="ORF">FKW77_007578</name>
</gene>
<sequence length="331" mass="36195">MRTSIDPDGDVLLVVGSDESQMSLQVSSKVLSVASKVFKTMFFGRFKEAVELANSSTPYEIELPDDDPTAMSVLCAILHHAEFTLPISIKMLIQFAVVADKYDTLRACKLTAHSFLATLYSDLVNMTIDNVTEILVIAYYFDDHYNFGRASMVLISQPNGAKKARNLVPDAVQLPGLVLETINQKRDEAEDLLSAGLTAPITKMTSGGSWYGSNDHTSYRSSGGNCKHDVFKVYDYIWELRDLGLWPIRPKEWSLSRVAIILSLFVGRTTVKDGMGVVDGIKASCNACTCNTTADIASLLEGVSANCEPLCLDCIRAGVDQGKGTSCRVEH</sequence>
<protein>
    <recommendedName>
        <fullName evidence="1">BTB domain-containing protein</fullName>
    </recommendedName>
</protein>
<evidence type="ECO:0000259" key="1">
    <source>
        <dbReference type="PROSITE" id="PS50097"/>
    </source>
</evidence>
<feature type="domain" description="BTB" evidence="1">
    <location>
        <begin position="9"/>
        <end position="87"/>
    </location>
</feature>
<dbReference type="InterPro" id="IPR011333">
    <property type="entry name" value="SKP1/BTB/POZ_sf"/>
</dbReference>
<dbReference type="SMART" id="SM00225">
    <property type="entry name" value="BTB"/>
    <property type="match status" value="1"/>
</dbReference>
<organism evidence="2 3">
    <name type="scientific">Venturia effusa</name>
    <dbReference type="NCBI Taxonomy" id="50376"/>
    <lineage>
        <taxon>Eukaryota</taxon>
        <taxon>Fungi</taxon>
        <taxon>Dikarya</taxon>
        <taxon>Ascomycota</taxon>
        <taxon>Pezizomycotina</taxon>
        <taxon>Dothideomycetes</taxon>
        <taxon>Pleosporomycetidae</taxon>
        <taxon>Venturiales</taxon>
        <taxon>Venturiaceae</taxon>
        <taxon>Venturia</taxon>
    </lineage>
</organism>
<dbReference type="Proteomes" id="UP000316270">
    <property type="component" value="Chromosome 13"/>
</dbReference>
<dbReference type="OrthoDB" id="5275938at2759"/>
<accession>A0A517LJD5</accession>
<proteinExistence type="predicted"/>
<dbReference type="InterPro" id="IPR000210">
    <property type="entry name" value="BTB/POZ_dom"/>
</dbReference>
<dbReference type="PROSITE" id="PS50097">
    <property type="entry name" value="BTB"/>
    <property type="match status" value="1"/>
</dbReference>
<dbReference type="Pfam" id="PF00651">
    <property type="entry name" value="BTB"/>
    <property type="match status" value="1"/>
</dbReference>
<evidence type="ECO:0000313" key="2">
    <source>
        <dbReference type="EMBL" id="QDS75676.1"/>
    </source>
</evidence>